<feature type="transmembrane region" description="Helical" evidence="1">
    <location>
        <begin position="19"/>
        <end position="36"/>
    </location>
</feature>
<proteinExistence type="predicted"/>
<accession>A0A081P7T8</accession>
<keyword evidence="3" id="KW-1185">Reference proteome</keyword>
<gene>
    <name evidence="2" type="ORF">ET33_28770</name>
</gene>
<reference evidence="2 3" key="1">
    <citation type="submission" date="2014-06" db="EMBL/GenBank/DDBJ databases">
        <title>Draft genome sequence of Paenibacillus sp. MSt1.</title>
        <authorList>
            <person name="Aw Y.K."/>
            <person name="Ong K.S."/>
            <person name="Gan H.M."/>
            <person name="Lee S.M."/>
        </authorList>
    </citation>
    <scope>NUCLEOTIDE SEQUENCE [LARGE SCALE GENOMIC DNA]</scope>
    <source>
        <strain evidence="2 3">MSt1</strain>
    </source>
</reference>
<keyword evidence="1" id="KW-1133">Transmembrane helix</keyword>
<dbReference type="eggNOG" id="ENOG5033KRF">
    <property type="taxonomic scope" value="Bacteria"/>
</dbReference>
<organism evidence="2 3">
    <name type="scientific">Paenibacillus tyrfis</name>
    <dbReference type="NCBI Taxonomy" id="1501230"/>
    <lineage>
        <taxon>Bacteria</taxon>
        <taxon>Bacillati</taxon>
        <taxon>Bacillota</taxon>
        <taxon>Bacilli</taxon>
        <taxon>Bacillales</taxon>
        <taxon>Paenibacillaceae</taxon>
        <taxon>Paenibacillus</taxon>
    </lineage>
</organism>
<keyword evidence="1" id="KW-0812">Transmembrane</keyword>
<dbReference type="EMBL" id="JNVM01000005">
    <property type="protein sequence ID" value="KEQ26761.1"/>
    <property type="molecule type" value="Genomic_DNA"/>
</dbReference>
<dbReference type="AlphaFoldDB" id="A0A081P7T8"/>
<keyword evidence="1" id="KW-0472">Membrane</keyword>
<sequence>MRVIEIIFLKNNITWLKDFATILFTATGTIVAILTYRRARATVLQPIRNEVIKKQSEILVELLGILPSESKLIYKGLDYSLIATINTNKQLLDLGFLFANQDEIVKKIDDQIVGWTYVGESKQLLDVELIDAFEEKQQPNDLNNEDIGRSKYENAKKGIIEVDKIYLTQNHTDFKNKLIDFSHNPYLPLAVQEVLDKIISDIDINIHVNMKAVLSDFLREFCHKYFTKNETQY</sequence>
<evidence type="ECO:0000256" key="1">
    <source>
        <dbReference type="SAM" id="Phobius"/>
    </source>
</evidence>
<comment type="caution">
    <text evidence="2">The sequence shown here is derived from an EMBL/GenBank/DDBJ whole genome shotgun (WGS) entry which is preliminary data.</text>
</comment>
<dbReference type="Proteomes" id="UP000028123">
    <property type="component" value="Unassembled WGS sequence"/>
</dbReference>
<evidence type="ECO:0000313" key="2">
    <source>
        <dbReference type="EMBL" id="KEQ26761.1"/>
    </source>
</evidence>
<protein>
    <submittedName>
        <fullName evidence="2">Uncharacterized protein</fullName>
    </submittedName>
</protein>
<evidence type="ECO:0000313" key="3">
    <source>
        <dbReference type="Proteomes" id="UP000028123"/>
    </source>
</evidence>
<name>A0A081P7T8_9BACL</name>